<dbReference type="Pfam" id="PF26201">
    <property type="entry name" value="Ig_SMCHD1_7th"/>
    <property type="match status" value="1"/>
</dbReference>
<dbReference type="Pfam" id="PF26197">
    <property type="entry name" value="Ig_SMCHD1_5th"/>
    <property type="match status" value="1"/>
</dbReference>
<organism evidence="4 5">
    <name type="scientific">Aplysia californica</name>
    <name type="common">California sea hare</name>
    <dbReference type="NCBI Taxonomy" id="6500"/>
    <lineage>
        <taxon>Eukaryota</taxon>
        <taxon>Metazoa</taxon>
        <taxon>Spiralia</taxon>
        <taxon>Lophotrochozoa</taxon>
        <taxon>Mollusca</taxon>
        <taxon>Gastropoda</taxon>
        <taxon>Heterobranchia</taxon>
        <taxon>Euthyneura</taxon>
        <taxon>Tectipleura</taxon>
        <taxon>Aplysiida</taxon>
        <taxon>Aplysioidea</taxon>
        <taxon>Aplysiidae</taxon>
        <taxon>Aplysia</taxon>
    </lineage>
</organism>
<dbReference type="Pfam" id="PF26196">
    <property type="entry name" value="Ig_SMCHD1_4th"/>
    <property type="match status" value="1"/>
</dbReference>
<dbReference type="Pfam" id="PF26198">
    <property type="entry name" value="Ig_SMCHD1_6th"/>
    <property type="match status" value="1"/>
</dbReference>
<accession>A0ABM1W0Z3</accession>
<dbReference type="SUPFAM" id="SSF55874">
    <property type="entry name" value="ATPase domain of HSP90 chaperone/DNA topoisomerase II/histidine kinase"/>
    <property type="match status" value="1"/>
</dbReference>
<dbReference type="RefSeq" id="XP_035828336.1">
    <property type="nucleotide sequence ID" value="XM_035972443.1"/>
</dbReference>
<proteinExistence type="predicted"/>
<dbReference type="GeneID" id="101858970"/>
<dbReference type="InterPro" id="IPR036890">
    <property type="entry name" value="HATPase_C_sf"/>
</dbReference>
<dbReference type="PANTHER" id="PTHR22640">
    <property type="entry name" value="STRUCTURAL MAINTENANCE OF CHROMOSOMES FLEXIBLE HINGE DOMAIN-CONTAINING PROTEIN 1"/>
    <property type="match status" value="1"/>
</dbReference>
<dbReference type="InterPro" id="IPR058615">
    <property type="entry name" value="Ig_SMCHD1_6th"/>
</dbReference>
<evidence type="ECO:0000256" key="2">
    <source>
        <dbReference type="SAM" id="MobiDB-lite"/>
    </source>
</evidence>
<dbReference type="Pfam" id="PF26195">
    <property type="entry name" value="Ig_SMCHD1_2nd"/>
    <property type="match status" value="1"/>
</dbReference>
<dbReference type="SMART" id="SM00968">
    <property type="entry name" value="SMC_hinge"/>
    <property type="match status" value="1"/>
</dbReference>
<dbReference type="Pfam" id="PF26199">
    <property type="entry name" value="Ig_SMCHD1_8th"/>
    <property type="match status" value="1"/>
</dbReference>
<dbReference type="InterPro" id="IPR058613">
    <property type="entry name" value="Ig_SMCHD1_4th"/>
</dbReference>
<keyword evidence="1" id="KW-0175">Coiled coil</keyword>
<sequence length="2044" mass="227563">MAASDSQDGDSVVFIYDRRNSAAPEVKLSTTAIDCFAKFKDAVKQLLGVEDGEDFVIATTNRDEIKDDKTWDYVENGETLYILKDVKQELCAPAQERVDYLPHYDTIVKGGMYEYYASEGQNPLPYAFAELIDNSLAATALNDGSRQIELRLFLDDIAVSKNCIVVIDNGKGMTPRQLNNWAIYRLSKFTRRDKRSRGQDLEPSGANDSINLASTWAPRFMNSDISYFGVGGKQAVFFIGNATRMISKPRGSKDVHELSISKDEFERREKSNQSIYTGYIRNRQPGDSSHLSGEDELLAKLISEEPNRESFTAVVIQGISPQHVSYLKHNFNMWTRQLAHIYHFYLHGPEGHELKEEGEQKVESNPFNNINIQVTMQLRGNPNPKSIDLRKIEDDIETQYVRTAASRFEFKAYVDGSTAVEGIVRYHPFRYDKETYPVDAYAPRLDPVPEDDHGYAINDRPARGRRPIFEAFWNGRLIPYTLIEEFDWCSLPKKQKNIPAECYNRISGVLWTNDSFQVSTNKLTFLDLEMKLRDKGTNFVRMLNGHERRTQIEREFQSWLKECNEEHDKQILFSGNSGLRPRLDLPKQKQTPWTRFDRVEWDARTYEKGQMVRVLRTTPPLHGTIEAFYLSGEHQGDVFAMGGDIEILQEPQSLYTERKFVALNRLDRGASVAQIKKYIEEEETKLPDHLVVSWPNGMPVIPNEKRTAGKTIGDLRVEICNKRGETISKIPHSIANSKKLLVELTLIWHSPHGDERLVSLLSQHGKSWPYWFRKMDSAKNLGNYTLLLQTVLNESGNNMFAGRELPSAKIKFSVNEADPEHFTVGLLDGPFKVGVPFQIPLEFQDRYNNSTRPPQKLKPILDADGLELSYENTQVKGNNCYIKGVVAKGTVNTAAGKSFNLTVSVPGLEQSQSLKIRLLPGPPARLMVKPDAEVTLENGSSPSFFVEVHDPAGNVTCGAAKMNVFCKFAGGGGLPNYSCDCSASGSATLTGPPLIVKKMAGELQLTARIEIVGMKTVKPVERVVWLKPSGRVSQLQLFCSLNGKETEIKSGQALEMEAGSVLENIRFEICNEAGEALAVDDKLAQKIKVNWAPKVPKDQALKKCLPSLKAPTLVTEHKYCQATVMEGDGVELQFSVMAQVGEPSQMKAELTGENSCLLGEPLAGMLNLTLMDGFGNQVPMTAAMCKEVTCQAPSLFSDIVKVMATSHNQALVRNLVFTQMGCKEVELGWRGLTASVKCEVLAGPPAQIQVLDWSQDQVVSAYSDRPLPCPLKVQLLDAEGNLAKTKDVKVHIVKDAKVKMSTSGFVKTDKDGVADFGTLTLTADRGRYELQPKATVGRSVVNGPKLVVEIMADPNKPVKMDVVYNEKTSVIAGHTLADFSVTMISEEGSPLTTGSVDYMSLRLWRKELGTNQGTPPNKALSIAPEVPTRSQQATYQFRKCPAPTTAADYNLMFLYCDGSYQIQSRLISLTVQPGSPSALVVLDRLTTATVSNTRSVASRTLLKSLKLELQDEFGNSLGEGYNGQVKVEICAPNGHDDLPTFVSGVTNTQFPLTRGQCTLQSLVLQESSPGKDGFEYHLACTVTCAAIAKNRPLPPLHIPFLFYNDARKQQQMASLSKERDKLQGTIQAYRDMFDTQQLLVQELRASVHEAQKTEQTLRSELRKQNIPSNQLQSVDTVEKLIAVRTRDRDQLLKSPRRSCGLTPADPDPDILGKIAHLALVHQDDIARVLSWHMLADMDCVVTLSTSKAKELYHRTQGKQQVLPLDSIYRKNLPDWDKPLPHRRFLPNYKPLGNPVYARNLLEFTKDEESCKVVYGMLLGDTLILDTLDQANLYRQEIIKYTHCPTILTRSGDRIRSNGKFGGAMNKAPPVDKMKGCVFGQPLPLAYHAVCTQIESLEKYKTALVSHISAQDELQEQVQQQKLPEAMEKYHECKEAENRLKEVEARLGVGTPVRATKQGNRSATTNSDPEPALKKPKLEPGSAPSSSASPAPSSSSAVSPATVGRARPAPVQDPSFTPSRTSLRIASMTTVVSDDGRKRLKKSST</sequence>
<dbReference type="Proteomes" id="UP000694888">
    <property type="component" value="Unplaced"/>
</dbReference>
<dbReference type="Pfam" id="PF13589">
    <property type="entry name" value="HATPase_c_3"/>
    <property type="match status" value="1"/>
</dbReference>
<feature type="compositionally biased region" description="Polar residues" evidence="2">
    <location>
        <begin position="2013"/>
        <end position="2031"/>
    </location>
</feature>
<feature type="region of interest" description="Disordered" evidence="2">
    <location>
        <begin position="1943"/>
        <end position="2044"/>
    </location>
</feature>
<dbReference type="PANTHER" id="PTHR22640:SF2">
    <property type="entry name" value="STRUCTURAL MAINTENANCE OF CHROMOSOMES FLEXIBLE HINGE DOMAIN-CONTAINING PROTEIN 1"/>
    <property type="match status" value="1"/>
</dbReference>
<feature type="coiled-coil region" evidence="1">
    <location>
        <begin position="1612"/>
        <end position="1660"/>
    </location>
</feature>
<feature type="domain" description="SMC hinge" evidence="3">
    <location>
        <begin position="1708"/>
        <end position="1834"/>
    </location>
</feature>
<dbReference type="InterPro" id="IPR058617">
    <property type="entry name" value="Ig_SMCHD1_7th"/>
</dbReference>
<evidence type="ECO:0000259" key="3">
    <source>
        <dbReference type="SMART" id="SM00968"/>
    </source>
</evidence>
<dbReference type="InterPro" id="IPR058612">
    <property type="entry name" value="Ig_SMCHD1_2nd"/>
</dbReference>
<dbReference type="InterPro" id="IPR058614">
    <property type="entry name" value="Ig_SMCHD1_5th"/>
</dbReference>
<feature type="compositionally biased region" description="Polar residues" evidence="2">
    <location>
        <begin position="1956"/>
        <end position="1967"/>
    </location>
</feature>
<dbReference type="InterPro" id="IPR058616">
    <property type="entry name" value="Ig_SMCHD1_8th"/>
</dbReference>
<feature type="compositionally biased region" description="Low complexity" evidence="2">
    <location>
        <begin position="1978"/>
        <end position="2000"/>
    </location>
</feature>
<dbReference type="InterPro" id="IPR058611">
    <property type="entry name" value="Ig_SMCHD1_1st"/>
</dbReference>
<evidence type="ECO:0000256" key="1">
    <source>
        <dbReference type="SAM" id="Coils"/>
    </source>
</evidence>
<dbReference type="InterPro" id="IPR010935">
    <property type="entry name" value="SMC_hinge"/>
</dbReference>
<dbReference type="InterPro" id="IPR055109">
    <property type="entry name" value="SMCHD1_S5"/>
</dbReference>
<name>A0ABM1W0Z3_APLCA</name>
<gene>
    <name evidence="5" type="primary">LOC101858970</name>
</gene>
<evidence type="ECO:0000313" key="4">
    <source>
        <dbReference type="Proteomes" id="UP000694888"/>
    </source>
</evidence>
<dbReference type="InterPro" id="IPR038892">
    <property type="entry name" value="SMCHD1"/>
</dbReference>
<keyword evidence="4" id="KW-1185">Reference proteome</keyword>
<dbReference type="Pfam" id="PF22899">
    <property type="entry name" value="SMCHD1_S5"/>
    <property type="match status" value="1"/>
</dbReference>
<dbReference type="SUPFAM" id="SSF75553">
    <property type="entry name" value="Smc hinge domain"/>
    <property type="match status" value="1"/>
</dbReference>
<dbReference type="Gene3D" id="3.30.565.10">
    <property type="entry name" value="Histidine kinase-like ATPase, C-terminal domain"/>
    <property type="match status" value="1"/>
</dbReference>
<dbReference type="Pfam" id="PF06470">
    <property type="entry name" value="SMC_hinge"/>
    <property type="match status" value="1"/>
</dbReference>
<dbReference type="InterPro" id="IPR036277">
    <property type="entry name" value="SMC_hinge_sf"/>
</dbReference>
<dbReference type="Pfam" id="PF26194">
    <property type="entry name" value="Ig_SMCHD1_1st"/>
    <property type="match status" value="1"/>
</dbReference>
<reference evidence="5" key="1">
    <citation type="submission" date="2025-08" db="UniProtKB">
        <authorList>
            <consortium name="RefSeq"/>
        </authorList>
    </citation>
    <scope>IDENTIFICATION</scope>
</reference>
<protein>
    <submittedName>
        <fullName evidence="5">Structural maintenance of chromosomes flexible hinge domain-containing protein 1</fullName>
    </submittedName>
</protein>
<evidence type="ECO:0000313" key="5">
    <source>
        <dbReference type="RefSeq" id="XP_035828336.1"/>
    </source>
</evidence>